<accession>A0A7J0BFL2</accession>
<evidence type="ECO:0000313" key="3">
    <source>
        <dbReference type="Proteomes" id="UP000503840"/>
    </source>
</evidence>
<dbReference type="PANTHER" id="PTHR35024:SF4">
    <property type="entry name" value="POLYMER-FORMING CYTOSKELETAL PROTEIN"/>
    <property type="match status" value="1"/>
</dbReference>
<reference evidence="2 3" key="1">
    <citation type="submission" date="2020-05" db="EMBL/GenBank/DDBJ databases">
        <title>Draft genome sequence of Desulfovibrio sp. strain HN2T.</title>
        <authorList>
            <person name="Ueno A."/>
            <person name="Tamazawa S."/>
            <person name="Tamamura S."/>
            <person name="Murakami T."/>
            <person name="Kiyama T."/>
            <person name="Inomata H."/>
            <person name="Amano Y."/>
            <person name="Miyakawa K."/>
            <person name="Tamaki H."/>
            <person name="Naganuma T."/>
            <person name="Kaneko K."/>
        </authorList>
    </citation>
    <scope>NUCLEOTIDE SEQUENCE [LARGE SCALE GENOMIC DNA]</scope>
    <source>
        <strain evidence="2 3">HN2</strain>
    </source>
</reference>
<dbReference type="Pfam" id="PF04519">
    <property type="entry name" value="Bactofilin"/>
    <property type="match status" value="1"/>
</dbReference>
<dbReference type="Proteomes" id="UP000503840">
    <property type="component" value="Unassembled WGS sequence"/>
</dbReference>
<organism evidence="2 3">
    <name type="scientific">Desulfovibrio subterraneus</name>
    <dbReference type="NCBI Taxonomy" id="2718620"/>
    <lineage>
        <taxon>Bacteria</taxon>
        <taxon>Pseudomonadati</taxon>
        <taxon>Thermodesulfobacteriota</taxon>
        <taxon>Desulfovibrionia</taxon>
        <taxon>Desulfovibrionales</taxon>
        <taxon>Desulfovibrionaceae</taxon>
        <taxon>Desulfovibrio</taxon>
    </lineage>
</organism>
<evidence type="ECO:0000256" key="1">
    <source>
        <dbReference type="ARBA" id="ARBA00044755"/>
    </source>
</evidence>
<comment type="similarity">
    <text evidence="1">Belongs to the bactofilin family.</text>
</comment>
<gene>
    <name evidence="2" type="ORF">DSM101010T_03470</name>
</gene>
<evidence type="ECO:0000313" key="2">
    <source>
        <dbReference type="EMBL" id="GFM31982.1"/>
    </source>
</evidence>
<dbReference type="PANTHER" id="PTHR35024">
    <property type="entry name" value="HYPOTHETICAL CYTOSOLIC PROTEIN"/>
    <property type="match status" value="1"/>
</dbReference>
<name>A0A7J0BFL2_9BACT</name>
<dbReference type="AlphaFoldDB" id="A0A7J0BFL2"/>
<sequence length="123" mass="13055">MARDEINAFLGSGTVYQGKLNFQGSVRIDGVFNGEVHSEGTLIIGKDARVEGQVRVGQLVLSGHIQGEIIATKKAVLHRTANLVGSLHSPVLMVEEGAKLEGRIAMQTVPSASGDDDSDQETK</sequence>
<dbReference type="EMBL" id="BLVO01000004">
    <property type="protein sequence ID" value="GFM31982.1"/>
    <property type="molecule type" value="Genomic_DNA"/>
</dbReference>
<dbReference type="RefSeq" id="WP_174403668.1">
    <property type="nucleotide sequence ID" value="NZ_BLVO01000004.1"/>
</dbReference>
<keyword evidence="3" id="KW-1185">Reference proteome</keyword>
<comment type="caution">
    <text evidence="2">The sequence shown here is derived from an EMBL/GenBank/DDBJ whole genome shotgun (WGS) entry which is preliminary data.</text>
</comment>
<proteinExistence type="inferred from homology"/>
<dbReference type="InterPro" id="IPR007607">
    <property type="entry name" value="BacA/B"/>
</dbReference>
<protein>
    <submittedName>
        <fullName evidence="2">Membrane protein</fullName>
    </submittedName>
</protein>